<dbReference type="InterPro" id="IPR002893">
    <property type="entry name" value="Znf_MYND"/>
</dbReference>
<organism evidence="2 3">
    <name type="scientific">Anopheles albimanus</name>
    <name type="common">New world malaria mosquito</name>
    <dbReference type="NCBI Taxonomy" id="7167"/>
    <lineage>
        <taxon>Eukaryota</taxon>
        <taxon>Metazoa</taxon>
        <taxon>Ecdysozoa</taxon>
        <taxon>Arthropoda</taxon>
        <taxon>Hexapoda</taxon>
        <taxon>Insecta</taxon>
        <taxon>Pterygota</taxon>
        <taxon>Neoptera</taxon>
        <taxon>Endopterygota</taxon>
        <taxon>Diptera</taxon>
        <taxon>Nematocera</taxon>
        <taxon>Culicoidea</taxon>
        <taxon>Culicidae</taxon>
        <taxon>Anophelinae</taxon>
        <taxon>Anopheles</taxon>
    </lineage>
</organism>
<feature type="region of interest" description="Disordered" evidence="1">
    <location>
        <begin position="115"/>
        <end position="161"/>
    </location>
</feature>
<dbReference type="Gene3D" id="6.10.140.2220">
    <property type="match status" value="1"/>
</dbReference>
<dbReference type="SUPFAM" id="SSF63748">
    <property type="entry name" value="Tudor/PWWP/MBT"/>
    <property type="match status" value="1"/>
</dbReference>
<feature type="compositionally biased region" description="Polar residues" evidence="1">
    <location>
        <begin position="116"/>
        <end position="161"/>
    </location>
</feature>
<dbReference type="PROSITE" id="PS50865">
    <property type="entry name" value="ZF_MYND_2"/>
    <property type="match status" value="1"/>
</dbReference>
<evidence type="ECO:0000313" key="3">
    <source>
        <dbReference type="Proteomes" id="UP000069272"/>
    </source>
</evidence>
<dbReference type="Pfam" id="PF00567">
    <property type="entry name" value="TUDOR"/>
    <property type="match status" value="1"/>
</dbReference>
<dbReference type="VEuPathDB" id="VectorBase:AALB003624"/>
<accession>A0A182FAU4</accession>
<reference evidence="2 3" key="1">
    <citation type="journal article" date="2017" name="G3 (Bethesda)">
        <title>The Physical Genome Mapping of Anopheles albimanus Corrected Scaffold Misassemblies and Identified Interarm Rearrangements in Genus Anopheles.</title>
        <authorList>
            <person name="Artemov G.N."/>
            <person name="Peery A.N."/>
            <person name="Jiang X."/>
            <person name="Tu Z."/>
            <person name="Stegniy V.N."/>
            <person name="Sharakhova M.V."/>
            <person name="Sharakhov I.V."/>
        </authorList>
    </citation>
    <scope>NUCLEOTIDE SEQUENCE [LARGE SCALE GENOMIC DNA]</scope>
    <source>
        <strain evidence="2 3">ALBI9_A</strain>
    </source>
</reference>
<sequence length="574" mass="64476">MPSCAKCFACPVMRKCITCGTFYCDVKCQKQHWPVHKENCMPHLTIDTEIEKAIYMSTYDVEQKPNPTAKPVQSKPAHLAKDKERAGSYQPVGDSQNQSSKLLLLQLLPDAHKLTMKQQKSEQAQRNSAQFNNTTDNPTKVQSQPKHVAQKQPQEDFQNQSNILKPKCLLSKLRDAKKRKLMTSSFPTVGSGVKIAYVAEDALYIYNSGPGPYGQPNPYLKTVERSFIGGRAVKEYLMQAPLPDDIVFAPLAGAYYRAEVKTIQGDKAIVFFTDFGNTETLEWKKFKEIEDPEIKYGDRLIHEVQIENVPILTDSIRKHLQTLEGEAFELSKVVDIPNSKTKMVELRHSKELYYLSEMLRKLSKDSDELKKKQTSSAKASVQHRNIPPDPISYVPVSMDELSEVCIPCGDGVELMIIDAGELNDSSHRLAVIDVAQQEAFAKLLAEVGKYGKMDGNVYIPEETHHLCLVKWDGIWSRAVPLAIESQKDASNPYCLLDLGIMKTVKSTNVRRFPHALSRKLYVAECIVENPDFLNTIASGSDHNPDMLVGKKIIAEVLSSTSSDEEQRIRVKSAL</sequence>
<dbReference type="SUPFAM" id="SSF144232">
    <property type="entry name" value="HIT/MYND zinc finger-like"/>
    <property type="match status" value="1"/>
</dbReference>
<evidence type="ECO:0000313" key="2">
    <source>
        <dbReference type="EnsemblMetazoa" id="AALB003624-PA"/>
    </source>
</evidence>
<protein>
    <submittedName>
        <fullName evidence="2">Uncharacterized protein</fullName>
    </submittedName>
</protein>
<name>A0A182FAU4_ANOAL</name>
<feature type="region of interest" description="Disordered" evidence="1">
    <location>
        <begin position="62"/>
        <end position="97"/>
    </location>
</feature>
<proteinExistence type="predicted"/>
<dbReference type="STRING" id="7167.A0A182FAU4"/>
<dbReference type="Proteomes" id="UP000069272">
    <property type="component" value="Chromosome 2R"/>
</dbReference>
<dbReference type="Gene3D" id="2.30.30.140">
    <property type="match status" value="1"/>
</dbReference>
<dbReference type="EnsemblMetazoa" id="AALB003624-RA">
    <property type="protein sequence ID" value="AALB003624-PA"/>
    <property type="gene ID" value="AALB003624"/>
</dbReference>
<dbReference type="Pfam" id="PF01753">
    <property type="entry name" value="zf-MYND"/>
    <property type="match status" value="1"/>
</dbReference>
<reference evidence="2" key="2">
    <citation type="submission" date="2022-08" db="UniProtKB">
        <authorList>
            <consortium name="EnsemblMetazoa"/>
        </authorList>
    </citation>
    <scope>IDENTIFICATION</scope>
    <source>
        <strain evidence="2">STECLA/ALBI9_A</strain>
    </source>
</reference>
<dbReference type="SMART" id="SM00333">
    <property type="entry name" value="TUDOR"/>
    <property type="match status" value="1"/>
</dbReference>
<dbReference type="InterPro" id="IPR002999">
    <property type="entry name" value="Tudor"/>
</dbReference>
<evidence type="ECO:0000256" key="1">
    <source>
        <dbReference type="SAM" id="MobiDB-lite"/>
    </source>
</evidence>
<keyword evidence="3" id="KW-1185">Reference proteome</keyword>
<dbReference type="AlphaFoldDB" id="A0A182FAU4"/>
<dbReference type="VEuPathDB" id="VectorBase:AALB20_027506"/>